<reference evidence="2 3" key="1">
    <citation type="submission" date="2020-08" db="EMBL/GenBank/DDBJ databases">
        <title>Genomic Encyclopedia of Type Strains, Phase IV (KMG-IV): sequencing the most valuable type-strain genomes for metagenomic binning, comparative biology and taxonomic classification.</title>
        <authorList>
            <person name="Goeker M."/>
        </authorList>
    </citation>
    <scope>NUCLEOTIDE SEQUENCE [LARGE SCALE GENOMIC DNA]</scope>
    <source>
        <strain evidence="2 3">DSM 16325</strain>
    </source>
</reference>
<feature type="transmembrane region" description="Helical" evidence="1">
    <location>
        <begin position="83"/>
        <end position="102"/>
    </location>
</feature>
<dbReference type="EMBL" id="JACHEP010000001">
    <property type="protein sequence ID" value="MBB5323499.1"/>
    <property type="molecule type" value="Genomic_DNA"/>
</dbReference>
<sequence>MRLRDNYQKAVKQFQPKPPYVVNSLKAFVSGGLLCVLGEALKKWYINGFGVSQEVAEHWMMLTVISLAILLTGIGMYDTFSQFAGAGATALLSGFANSLVSAAMEHRSEGWVSGVANHMFKIGGAAIVYGIVVAYVLGVVYYIM</sequence>
<organism evidence="2 3">
    <name type="scientific">Anoxybacteroides tepidamans</name>
    <dbReference type="NCBI Taxonomy" id="265948"/>
    <lineage>
        <taxon>Bacteria</taxon>
        <taxon>Bacillati</taxon>
        <taxon>Bacillota</taxon>
        <taxon>Bacilli</taxon>
        <taxon>Bacillales</taxon>
        <taxon>Anoxybacillaceae</taxon>
        <taxon>Anoxybacteroides</taxon>
    </lineage>
</organism>
<dbReference type="Pfam" id="PF03862">
    <property type="entry name" value="SpoVAC_SpoVAEB"/>
    <property type="match status" value="1"/>
</dbReference>
<feature type="transmembrane region" description="Helical" evidence="1">
    <location>
        <begin position="20"/>
        <end position="38"/>
    </location>
</feature>
<gene>
    <name evidence="2" type="ORF">HNQ34_000576</name>
</gene>
<evidence type="ECO:0000313" key="3">
    <source>
        <dbReference type="Proteomes" id="UP000520011"/>
    </source>
</evidence>
<name>A0A7W8IPT4_9BACL</name>
<comment type="caution">
    <text evidence="2">The sequence shown here is derived from an EMBL/GenBank/DDBJ whole genome shotgun (WGS) entry which is preliminary data.</text>
</comment>
<dbReference type="InterPro" id="IPR005562">
    <property type="entry name" value="SpoVA"/>
</dbReference>
<evidence type="ECO:0000256" key="1">
    <source>
        <dbReference type="SAM" id="Phobius"/>
    </source>
</evidence>
<dbReference type="RefSeq" id="WP_183251250.1">
    <property type="nucleotide sequence ID" value="NZ_JACHEP010000001.1"/>
</dbReference>
<dbReference type="PANTHER" id="PTHR38450">
    <property type="entry name" value="STAGE V SPORULATION PROTEIN AC-RELATED"/>
    <property type="match status" value="1"/>
</dbReference>
<dbReference type="Proteomes" id="UP000520011">
    <property type="component" value="Unassembled WGS sequence"/>
</dbReference>
<keyword evidence="1" id="KW-0472">Membrane</keyword>
<protein>
    <submittedName>
        <fullName evidence="2">Stage V sporulation protein AC</fullName>
    </submittedName>
</protein>
<proteinExistence type="predicted"/>
<feature type="transmembrane region" description="Helical" evidence="1">
    <location>
        <begin position="59"/>
        <end position="77"/>
    </location>
</feature>
<keyword evidence="1" id="KW-1133">Transmembrane helix</keyword>
<dbReference type="AlphaFoldDB" id="A0A7W8IPT4"/>
<evidence type="ECO:0000313" key="2">
    <source>
        <dbReference type="EMBL" id="MBB5323499.1"/>
    </source>
</evidence>
<keyword evidence="3" id="KW-1185">Reference proteome</keyword>
<feature type="transmembrane region" description="Helical" evidence="1">
    <location>
        <begin position="122"/>
        <end position="143"/>
    </location>
</feature>
<keyword evidence="1" id="KW-0812">Transmembrane</keyword>
<accession>A0A7W8IPT4</accession>
<dbReference type="PANTHER" id="PTHR38450:SF1">
    <property type="entry name" value="STAGE V SPORULATION PROTEIN AC"/>
    <property type="match status" value="1"/>
</dbReference>